<dbReference type="AlphaFoldDB" id="A0A1D2MJE8"/>
<dbReference type="PRINTS" id="PR00080">
    <property type="entry name" value="SDRFAMILY"/>
</dbReference>
<dbReference type="EMBL" id="LJIJ01001059">
    <property type="protein sequence ID" value="ODM93157.1"/>
    <property type="molecule type" value="Genomic_DNA"/>
</dbReference>
<dbReference type="SUPFAM" id="SSF51735">
    <property type="entry name" value="NAD(P)-binding Rossmann-fold domains"/>
    <property type="match status" value="1"/>
</dbReference>
<dbReference type="OrthoDB" id="191139at2759"/>
<comment type="similarity">
    <text evidence="2">Belongs to the short-chain dehydrogenases/reductases (SDR) family.</text>
</comment>
<dbReference type="Pfam" id="PF00106">
    <property type="entry name" value="adh_short"/>
    <property type="match status" value="1"/>
</dbReference>
<dbReference type="STRING" id="48709.A0A1D2MJE8"/>
<proteinExistence type="inferred from homology"/>
<sequence>MGVRDVPSSQARVDHIREHGISTGIIHLLPLNLKSLTATKEFAERVKKITNRIDLLINNAGIMMTPFECTEDGFESHFQINYLGHFLITLLLLPVLKRTGMEMGRSSRIINTSSAYHHAGSIDFQDLEMRSIHAPSKCYFDSKLCQILFTKQLEKRLQQENAQVHTYAVHPGAIPTELWSLAGGIHGLTSCVLKYLLPDAEGGADAIIHAALSSELENNGGAYLERFKIADTSSKANIVCDQILLWDRSTDLCSKYI</sequence>
<organism evidence="3 4">
    <name type="scientific">Orchesella cincta</name>
    <name type="common">Springtail</name>
    <name type="synonym">Podura cincta</name>
    <dbReference type="NCBI Taxonomy" id="48709"/>
    <lineage>
        <taxon>Eukaryota</taxon>
        <taxon>Metazoa</taxon>
        <taxon>Ecdysozoa</taxon>
        <taxon>Arthropoda</taxon>
        <taxon>Hexapoda</taxon>
        <taxon>Collembola</taxon>
        <taxon>Entomobryomorpha</taxon>
        <taxon>Entomobryoidea</taxon>
        <taxon>Orchesellidae</taxon>
        <taxon>Orchesellinae</taxon>
        <taxon>Orchesella</taxon>
    </lineage>
</organism>
<dbReference type="PANTHER" id="PTHR43157:SF31">
    <property type="entry name" value="PHOSPHATIDYLINOSITOL-GLYCAN BIOSYNTHESIS CLASS F PROTEIN"/>
    <property type="match status" value="1"/>
</dbReference>
<evidence type="ECO:0000256" key="1">
    <source>
        <dbReference type="ARBA" id="ARBA00023002"/>
    </source>
</evidence>
<keyword evidence="1" id="KW-0560">Oxidoreductase</keyword>
<reference evidence="3 4" key="1">
    <citation type="journal article" date="2016" name="Genome Biol. Evol.">
        <title>Gene Family Evolution Reflects Adaptation to Soil Environmental Stressors in the Genome of the Collembolan Orchesella cincta.</title>
        <authorList>
            <person name="Faddeeva-Vakhrusheva A."/>
            <person name="Derks M.F."/>
            <person name="Anvar S.Y."/>
            <person name="Agamennone V."/>
            <person name="Suring W."/>
            <person name="Smit S."/>
            <person name="van Straalen N.M."/>
            <person name="Roelofs D."/>
        </authorList>
    </citation>
    <scope>NUCLEOTIDE SEQUENCE [LARGE SCALE GENOMIC DNA]</scope>
    <source>
        <tissue evidence="3">Mixed pool</tissue>
    </source>
</reference>
<dbReference type="PANTHER" id="PTHR43157">
    <property type="entry name" value="PHOSPHATIDYLINOSITOL-GLYCAN BIOSYNTHESIS CLASS F PROTEIN-RELATED"/>
    <property type="match status" value="1"/>
</dbReference>
<gene>
    <name evidence="3" type="ORF">Ocin01_13525</name>
</gene>
<dbReference type="InterPro" id="IPR002347">
    <property type="entry name" value="SDR_fam"/>
</dbReference>
<dbReference type="PRINTS" id="PR00081">
    <property type="entry name" value="GDHRDH"/>
</dbReference>
<dbReference type="OMA" id="CCEMVDE"/>
<evidence type="ECO:0000313" key="4">
    <source>
        <dbReference type="Proteomes" id="UP000094527"/>
    </source>
</evidence>
<comment type="caution">
    <text evidence="3">The sequence shown here is derived from an EMBL/GenBank/DDBJ whole genome shotgun (WGS) entry which is preliminary data.</text>
</comment>
<dbReference type="InterPro" id="IPR036291">
    <property type="entry name" value="NAD(P)-bd_dom_sf"/>
</dbReference>
<dbReference type="Proteomes" id="UP000094527">
    <property type="component" value="Unassembled WGS sequence"/>
</dbReference>
<evidence type="ECO:0000313" key="3">
    <source>
        <dbReference type="EMBL" id="ODM93157.1"/>
    </source>
</evidence>
<name>A0A1D2MJE8_ORCCI</name>
<dbReference type="Gene3D" id="3.40.50.720">
    <property type="entry name" value="NAD(P)-binding Rossmann-like Domain"/>
    <property type="match status" value="1"/>
</dbReference>
<evidence type="ECO:0000256" key="2">
    <source>
        <dbReference type="RuleBase" id="RU000363"/>
    </source>
</evidence>
<keyword evidence="4" id="KW-1185">Reference proteome</keyword>
<dbReference type="GO" id="GO:0016491">
    <property type="term" value="F:oxidoreductase activity"/>
    <property type="evidence" value="ECO:0007669"/>
    <property type="project" value="UniProtKB-KW"/>
</dbReference>
<accession>A0A1D2MJE8</accession>
<protein>
    <submittedName>
        <fullName evidence="3">Short-chain dehydrogenase TIC 32, chloroplastic</fullName>
    </submittedName>
</protein>